<protein>
    <submittedName>
        <fullName evidence="1">DUF1415 domain-containing protein</fullName>
    </submittedName>
</protein>
<gene>
    <name evidence="1" type="ORF">GCM10009069_17700</name>
</gene>
<organism evidence="1 2">
    <name type="scientific">Algimonas arctica</name>
    <dbReference type="NCBI Taxonomy" id="1479486"/>
    <lineage>
        <taxon>Bacteria</taxon>
        <taxon>Pseudomonadati</taxon>
        <taxon>Pseudomonadota</taxon>
        <taxon>Alphaproteobacteria</taxon>
        <taxon>Maricaulales</taxon>
        <taxon>Robiginitomaculaceae</taxon>
        <taxon>Algimonas</taxon>
    </lineage>
</organism>
<sequence>MIGQNFCPFAKREYDRESIHYAIIETADLATQLEQIIAQCTVLDTDPERETSLLIFPTALSNFDDYLDLLDIATALLEDQGYDGIYQLASFHPDYVFDGLSPDDPSHYTNRSPYPMLHILREASVETALATYPYPDKIPVRNIRRTQDLGLKAMQDLLAACYE</sequence>
<accession>A0A8J3CR86</accession>
<evidence type="ECO:0000313" key="1">
    <source>
        <dbReference type="EMBL" id="GHA95159.1"/>
    </source>
</evidence>
<keyword evidence="2" id="KW-1185">Reference proteome</keyword>
<reference evidence="1" key="2">
    <citation type="submission" date="2020-09" db="EMBL/GenBank/DDBJ databases">
        <authorList>
            <person name="Sun Q."/>
            <person name="Kim S."/>
        </authorList>
    </citation>
    <scope>NUCLEOTIDE SEQUENCE</scope>
    <source>
        <strain evidence="1">KCTC 32513</strain>
    </source>
</reference>
<dbReference type="AlphaFoldDB" id="A0A8J3CR86"/>
<comment type="caution">
    <text evidence="1">The sequence shown here is derived from an EMBL/GenBank/DDBJ whole genome shotgun (WGS) entry which is preliminary data.</text>
</comment>
<dbReference type="Pfam" id="PF07209">
    <property type="entry name" value="DUF1415"/>
    <property type="match status" value="1"/>
</dbReference>
<dbReference type="InterPro" id="IPR009858">
    <property type="entry name" value="DUF1415"/>
</dbReference>
<evidence type="ECO:0000313" key="2">
    <source>
        <dbReference type="Proteomes" id="UP000634004"/>
    </source>
</evidence>
<proteinExistence type="predicted"/>
<dbReference type="EMBL" id="BMZH01000006">
    <property type="protein sequence ID" value="GHA95159.1"/>
    <property type="molecule type" value="Genomic_DNA"/>
</dbReference>
<name>A0A8J3CR86_9PROT</name>
<dbReference type="Proteomes" id="UP000634004">
    <property type="component" value="Unassembled WGS sequence"/>
</dbReference>
<reference evidence="1" key="1">
    <citation type="journal article" date="2014" name="Int. J. Syst. Evol. Microbiol.">
        <title>Complete genome sequence of Corynebacterium casei LMG S-19264T (=DSM 44701T), isolated from a smear-ripened cheese.</title>
        <authorList>
            <consortium name="US DOE Joint Genome Institute (JGI-PGF)"/>
            <person name="Walter F."/>
            <person name="Albersmeier A."/>
            <person name="Kalinowski J."/>
            <person name="Ruckert C."/>
        </authorList>
    </citation>
    <scope>NUCLEOTIDE SEQUENCE</scope>
    <source>
        <strain evidence="1">KCTC 32513</strain>
    </source>
</reference>